<protein>
    <submittedName>
        <fullName evidence="6">ABC transporter ATP-binding protein</fullName>
    </submittedName>
</protein>
<dbReference type="GO" id="GO:0005524">
    <property type="term" value="F:ATP binding"/>
    <property type="evidence" value="ECO:0007669"/>
    <property type="project" value="UniProtKB-KW"/>
</dbReference>
<organism evidence="6 7">
    <name type="scientific">Mesoterricola sediminis</name>
    <dbReference type="NCBI Taxonomy" id="2927980"/>
    <lineage>
        <taxon>Bacteria</taxon>
        <taxon>Pseudomonadati</taxon>
        <taxon>Acidobacteriota</taxon>
        <taxon>Holophagae</taxon>
        <taxon>Holophagales</taxon>
        <taxon>Holophagaceae</taxon>
        <taxon>Mesoterricola</taxon>
    </lineage>
</organism>
<dbReference type="InterPro" id="IPR050611">
    <property type="entry name" value="ABCF"/>
</dbReference>
<evidence type="ECO:0000256" key="2">
    <source>
        <dbReference type="ARBA" id="ARBA00022741"/>
    </source>
</evidence>
<dbReference type="InterPro" id="IPR027417">
    <property type="entry name" value="P-loop_NTPase"/>
</dbReference>
<dbReference type="Gene3D" id="3.40.50.300">
    <property type="entry name" value="P-loop containing nucleotide triphosphate hydrolases"/>
    <property type="match status" value="3"/>
</dbReference>
<name>A0AA48H5X3_9BACT</name>
<dbReference type="PROSITE" id="PS50893">
    <property type="entry name" value="ABC_TRANSPORTER_2"/>
    <property type="match status" value="1"/>
</dbReference>
<feature type="compositionally biased region" description="Basic and acidic residues" evidence="4">
    <location>
        <begin position="246"/>
        <end position="258"/>
    </location>
</feature>
<dbReference type="GO" id="GO:0016887">
    <property type="term" value="F:ATP hydrolysis activity"/>
    <property type="evidence" value="ECO:0007669"/>
    <property type="project" value="InterPro"/>
</dbReference>
<feature type="compositionally biased region" description="Basic and acidic residues" evidence="4">
    <location>
        <begin position="197"/>
        <end position="222"/>
    </location>
</feature>
<proteinExistence type="predicted"/>
<dbReference type="AlphaFoldDB" id="A0AA48H5X3"/>
<dbReference type="InterPro" id="IPR003593">
    <property type="entry name" value="AAA+_ATPase"/>
</dbReference>
<evidence type="ECO:0000256" key="3">
    <source>
        <dbReference type="ARBA" id="ARBA00022840"/>
    </source>
</evidence>
<feature type="domain" description="ABC transporter" evidence="5">
    <location>
        <begin position="3"/>
        <end position="208"/>
    </location>
</feature>
<accession>A0AA48H5X3</accession>
<dbReference type="PROSITE" id="PS00211">
    <property type="entry name" value="ABC_TRANSPORTER_1"/>
    <property type="match status" value="1"/>
</dbReference>
<evidence type="ECO:0000256" key="1">
    <source>
        <dbReference type="ARBA" id="ARBA00022737"/>
    </source>
</evidence>
<dbReference type="PANTHER" id="PTHR19211:SF6">
    <property type="entry name" value="BLL7188 PROTEIN"/>
    <property type="match status" value="1"/>
</dbReference>
<dbReference type="PANTHER" id="PTHR19211">
    <property type="entry name" value="ATP-BINDING TRANSPORT PROTEIN-RELATED"/>
    <property type="match status" value="1"/>
</dbReference>
<evidence type="ECO:0000256" key="4">
    <source>
        <dbReference type="SAM" id="MobiDB-lite"/>
    </source>
</evidence>
<dbReference type="Pfam" id="PF00005">
    <property type="entry name" value="ABC_tran"/>
    <property type="match status" value="2"/>
</dbReference>
<keyword evidence="7" id="KW-1185">Reference proteome</keyword>
<evidence type="ECO:0000313" key="6">
    <source>
        <dbReference type="EMBL" id="BDU77971.1"/>
    </source>
</evidence>
<evidence type="ECO:0000259" key="5">
    <source>
        <dbReference type="PROSITE" id="PS50893"/>
    </source>
</evidence>
<dbReference type="SUPFAM" id="SSF52540">
    <property type="entry name" value="P-loop containing nucleoside triphosphate hydrolases"/>
    <property type="match status" value="2"/>
</dbReference>
<sequence length="497" mass="54246">MFLSFTDVTFTHEGALDPVVQHLGFTVSDGWTGLVGANGSGKTTLLRLALGELRPTQGHIRRPGPGYLADQRTDHAPPGLARLLLDPGSAAQRLKHQLGLQPDWTRRWATLSHGERKRAQLAVLLHLAPPFLAVDEPTNHLDAESRDRVRTALAGFRGLGLLVSHDRDLLDALCGQCLFLEPPRPVLRPGGYTEGRAQADAEAKDQVRERARAAREVEDLRHEQHRRREQTDRAERQRSKRGIPPGDRDAKGRVDAARVADGGSGQRLRQLDGRVRQAAQRLDQLPVQRQHALGITLGGGPPSGRLLLALPEQTLPLGPGRTLRVPALMIRPGDRIGLEGPNGSGKSTLVRRLMADPALAGRPTAYLPQELPLEAAVAILDAFRRQPPEALGRALTLVRRLGSDPARLLQSRAPSPGEIRKLHLAGQFSASPHLVVLDEPTNHLDLPSVACLEAALATTPAALLLVSHDRRFLARLVTRRWTLRATEGGWRLEDSDG</sequence>
<gene>
    <name evidence="6" type="ORF">METESE_29290</name>
</gene>
<dbReference type="EMBL" id="AP027081">
    <property type="protein sequence ID" value="BDU77971.1"/>
    <property type="molecule type" value="Genomic_DNA"/>
</dbReference>
<dbReference type="InterPro" id="IPR017871">
    <property type="entry name" value="ABC_transporter-like_CS"/>
</dbReference>
<keyword evidence="2" id="KW-0547">Nucleotide-binding</keyword>
<dbReference type="KEGG" id="msea:METESE_29290"/>
<evidence type="ECO:0000313" key="7">
    <source>
        <dbReference type="Proteomes" id="UP001228113"/>
    </source>
</evidence>
<reference evidence="6" key="1">
    <citation type="journal article" date="2023" name="Int. J. Syst. Evol. Microbiol.">
        <title>Mesoterricola silvestris gen. nov., sp. nov., Mesoterricola sediminis sp. nov., Geothrix oryzae sp. nov., Geothrix edaphica sp. nov., Geothrix rubra sp. nov., and Geothrix limicola sp. nov., six novel members of Acidobacteriota isolated from soils.</title>
        <authorList>
            <person name="Itoh H."/>
            <person name="Sugisawa Y."/>
            <person name="Mise K."/>
            <person name="Xu Z."/>
            <person name="Kuniyasu M."/>
            <person name="Ushijima N."/>
            <person name="Kawano K."/>
            <person name="Kobayashi E."/>
            <person name="Shiratori Y."/>
            <person name="Masuda Y."/>
            <person name="Senoo K."/>
        </authorList>
    </citation>
    <scope>NUCLEOTIDE SEQUENCE</scope>
    <source>
        <strain evidence="6">W786</strain>
    </source>
</reference>
<feature type="region of interest" description="Disordered" evidence="4">
    <location>
        <begin position="185"/>
        <end position="270"/>
    </location>
</feature>
<dbReference type="InterPro" id="IPR003439">
    <property type="entry name" value="ABC_transporter-like_ATP-bd"/>
</dbReference>
<dbReference type="Proteomes" id="UP001228113">
    <property type="component" value="Chromosome"/>
</dbReference>
<keyword evidence="3 6" id="KW-0067">ATP-binding</keyword>
<keyword evidence="1" id="KW-0677">Repeat</keyword>
<dbReference type="SMART" id="SM00382">
    <property type="entry name" value="AAA"/>
    <property type="match status" value="2"/>
</dbReference>
<dbReference type="RefSeq" id="WP_316410489.1">
    <property type="nucleotide sequence ID" value="NZ_AP027081.1"/>
</dbReference>